<reference evidence="2" key="2">
    <citation type="submission" date="2015-01" db="EMBL/GenBank/DDBJ databases">
        <title>Evolutionary Origins and Diversification of the Mycorrhizal Mutualists.</title>
        <authorList>
            <consortium name="DOE Joint Genome Institute"/>
            <consortium name="Mycorrhizal Genomics Consortium"/>
            <person name="Kohler A."/>
            <person name="Kuo A."/>
            <person name="Nagy L.G."/>
            <person name="Floudas D."/>
            <person name="Copeland A."/>
            <person name="Barry K.W."/>
            <person name="Cichocki N."/>
            <person name="Veneault-Fourrey C."/>
            <person name="LaButti K."/>
            <person name="Lindquist E.A."/>
            <person name="Lipzen A."/>
            <person name="Lundell T."/>
            <person name="Morin E."/>
            <person name="Murat C."/>
            <person name="Riley R."/>
            <person name="Ohm R."/>
            <person name="Sun H."/>
            <person name="Tunlid A."/>
            <person name="Henrissat B."/>
            <person name="Grigoriev I.V."/>
            <person name="Hibbett D.S."/>
            <person name="Martin F."/>
        </authorList>
    </citation>
    <scope>NUCLEOTIDE SEQUENCE [LARGE SCALE GENOMIC DNA]</scope>
    <source>
        <strain evidence="2">LaAM-08-1</strain>
    </source>
</reference>
<evidence type="ECO:0000313" key="2">
    <source>
        <dbReference type="Proteomes" id="UP000054477"/>
    </source>
</evidence>
<dbReference type="Proteomes" id="UP000054477">
    <property type="component" value="Unassembled WGS sequence"/>
</dbReference>
<reference evidence="1 2" key="1">
    <citation type="submission" date="2014-04" db="EMBL/GenBank/DDBJ databases">
        <authorList>
            <consortium name="DOE Joint Genome Institute"/>
            <person name="Kuo A."/>
            <person name="Kohler A."/>
            <person name="Nagy L.G."/>
            <person name="Floudas D."/>
            <person name="Copeland A."/>
            <person name="Barry K.W."/>
            <person name="Cichocki N."/>
            <person name="Veneault-Fourrey C."/>
            <person name="LaButti K."/>
            <person name="Lindquist E.A."/>
            <person name="Lipzen A."/>
            <person name="Lundell T."/>
            <person name="Morin E."/>
            <person name="Murat C."/>
            <person name="Sun H."/>
            <person name="Tunlid A."/>
            <person name="Henrissat B."/>
            <person name="Grigoriev I.V."/>
            <person name="Hibbett D.S."/>
            <person name="Martin F."/>
            <person name="Nordberg H.P."/>
            <person name="Cantor M.N."/>
            <person name="Hua S.X."/>
        </authorList>
    </citation>
    <scope>NUCLEOTIDE SEQUENCE [LARGE SCALE GENOMIC DNA]</scope>
    <source>
        <strain evidence="1 2">LaAM-08-1</strain>
    </source>
</reference>
<dbReference type="EMBL" id="KN838537">
    <property type="protein sequence ID" value="KIK09776.1"/>
    <property type="molecule type" value="Genomic_DNA"/>
</dbReference>
<organism evidence="1 2">
    <name type="scientific">Laccaria amethystina LaAM-08-1</name>
    <dbReference type="NCBI Taxonomy" id="1095629"/>
    <lineage>
        <taxon>Eukaryota</taxon>
        <taxon>Fungi</taxon>
        <taxon>Dikarya</taxon>
        <taxon>Basidiomycota</taxon>
        <taxon>Agaricomycotina</taxon>
        <taxon>Agaricomycetes</taxon>
        <taxon>Agaricomycetidae</taxon>
        <taxon>Agaricales</taxon>
        <taxon>Agaricineae</taxon>
        <taxon>Hydnangiaceae</taxon>
        <taxon>Laccaria</taxon>
    </lineage>
</organism>
<keyword evidence="2" id="KW-1185">Reference proteome</keyword>
<gene>
    <name evidence="1" type="ORF">K443DRAFT_300729</name>
</gene>
<accession>A0A0C9XXR0</accession>
<evidence type="ECO:0000313" key="1">
    <source>
        <dbReference type="EMBL" id="KIK09776.1"/>
    </source>
</evidence>
<sequence length="67" mass="7596">MPLAHSICLLRNNSFRGSGIPLVPSRVSDDALYRLLNTLHMYIAQLNIKISDHTHRHNLNGSRKSCK</sequence>
<dbReference type="AlphaFoldDB" id="A0A0C9XXR0"/>
<name>A0A0C9XXR0_9AGAR</name>
<proteinExistence type="predicted"/>
<dbReference type="HOGENOM" id="CLU_2812768_0_0_1"/>
<protein>
    <submittedName>
        <fullName evidence="1">Uncharacterized protein</fullName>
    </submittedName>
</protein>